<dbReference type="RefSeq" id="WP_339944464.1">
    <property type="nucleotide sequence ID" value="NZ_BAABGA010000035.1"/>
</dbReference>
<dbReference type="Pfam" id="PF07606">
    <property type="entry name" value="DUF1569"/>
    <property type="match status" value="1"/>
</dbReference>
<comment type="caution">
    <text evidence="1">The sequence shown here is derived from an EMBL/GenBank/DDBJ whole genome shotgun (WGS) entry which is preliminary data.</text>
</comment>
<dbReference type="Gene3D" id="1.20.120.450">
    <property type="entry name" value="dinb family like domain"/>
    <property type="match status" value="1"/>
</dbReference>
<gene>
    <name evidence="1" type="ORF">GCM10023156_26190</name>
</gene>
<sequence>MPQRRMDLYFPNLNAACEDVRHLRQVGNELTGQWSLAQILDHLNLSLQMTLTGAEFTFPVLLRPLFRVMFSRTLRVGKPSKLRGKAPKEIQPSADLDEDSCANRFYELCDTLMQPDTKFVDTYPMLGRLNRQQWLRLQQWHCAHHLSFAVPHVSRSNIVYESQRLSGTTGLVASSTTEKTIHRRDL</sequence>
<proteinExistence type="predicted"/>
<organism evidence="1 2">
    <name type="scientific">Novipirellula rosea</name>
    <dbReference type="NCBI Taxonomy" id="1031540"/>
    <lineage>
        <taxon>Bacteria</taxon>
        <taxon>Pseudomonadati</taxon>
        <taxon>Planctomycetota</taxon>
        <taxon>Planctomycetia</taxon>
        <taxon>Pirellulales</taxon>
        <taxon>Pirellulaceae</taxon>
        <taxon>Novipirellula</taxon>
    </lineage>
</organism>
<evidence type="ECO:0000313" key="1">
    <source>
        <dbReference type="EMBL" id="GAA4454180.1"/>
    </source>
</evidence>
<accession>A0ABP8MSM7</accession>
<protein>
    <submittedName>
        <fullName evidence="1">DUF1569 domain-containing protein</fullName>
    </submittedName>
</protein>
<dbReference type="Proteomes" id="UP001500840">
    <property type="component" value="Unassembled WGS sequence"/>
</dbReference>
<dbReference type="InterPro" id="IPR034660">
    <property type="entry name" value="DinB/YfiT-like"/>
</dbReference>
<dbReference type="InterPro" id="IPR011463">
    <property type="entry name" value="DUF1569"/>
</dbReference>
<dbReference type="EMBL" id="BAABGA010000035">
    <property type="protein sequence ID" value="GAA4454180.1"/>
    <property type="molecule type" value="Genomic_DNA"/>
</dbReference>
<name>A0ABP8MSM7_9BACT</name>
<evidence type="ECO:0000313" key="2">
    <source>
        <dbReference type="Proteomes" id="UP001500840"/>
    </source>
</evidence>
<dbReference type="SUPFAM" id="SSF109854">
    <property type="entry name" value="DinB/YfiT-like putative metalloenzymes"/>
    <property type="match status" value="1"/>
</dbReference>
<keyword evidence="2" id="KW-1185">Reference proteome</keyword>
<reference evidence="2" key="1">
    <citation type="journal article" date="2019" name="Int. J. Syst. Evol. Microbiol.">
        <title>The Global Catalogue of Microorganisms (GCM) 10K type strain sequencing project: providing services to taxonomists for standard genome sequencing and annotation.</title>
        <authorList>
            <consortium name="The Broad Institute Genomics Platform"/>
            <consortium name="The Broad Institute Genome Sequencing Center for Infectious Disease"/>
            <person name="Wu L."/>
            <person name="Ma J."/>
        </authorList>
    </citation>
    <scope>NUCLEOTIDE SEQUENCE [LARGE SCALE GENOMIC DNA]</scope>
    <source>
        <strain evidence="2">JCM 17759</strain>
    </source>
</reference>